<dbReference type="Pfam" id="PF18756">
    <property type="entry name" value="Nmad4"/>
    <property type="match status" value="1"/>
</dbReference>
<accession>A0A8S5V6Y7</accession>
<organism evidence="2">
    <name type="scientific">Siphoviridae sp. ctneY2</name>
    <dbReference type="NCBI Taxonomy" id="2825664"/>
    <lineage>
        <taxon>Viruses</taxon>
        <taxon>Duplodnaviria</taxon>
        <taxon>Heunggongvirae</taxon>
        <taxon>Uroviricota</taxon>
        <taxon>Caudoviricetes</taxon>
    </lineage>
</organism>
<feature type="domain" description="Nucleotide modification associated" evidence="1">
    <location>
        <begin position="18"/>
        <end position="101"/>
    </location>
</feature>
<protein>
    <submittedName>
        <fullName evidence="2">Nucleotide modification associated domain 4</fullName>
    </submittedName>
</protein>
<name>A0A8S5V6Y7_9CAUD</name>
<evidence type="ECO:0000313" key="2">
    <source>
        <dbReference type="EMBL" id="DAG02521.1"/>
    </source>
</evidence>
<dbReference type="InterPro" id="IPR040613">
    <property type="entry name" value="Nmad4"/>
</dbReference>
<sequence>MCHTERENTEKTEENIMEFTTMERLQMKVSASYGAVIQFGDKVFVTDCHWKGGFTAEIYEFVETPDETGLGDIECRLAPWGKTDERFADNGHAIAWCMAQVK</sequence>
<dbReference type="EMBL" id="BK016210">
    <property type="protein sequence ID" value="DAG02521.1"/>
    <property type="molecule type" value="Genomic_DNA"/>
</dbReference>
<evidence type="ECO:0000259" key="1">
    <source>
        <dbReference type="Pfam" id="PF18756"/>
    </source>
</evidence>
<reference evidence="2" key="1">
    <citation type="journal article" date="2021" name="Proc. Natl. Acad. Sci. U.S.A.">
        <title>A Catalog of Tens of Thousands of Viruses from Human Metagenomes Reveals Hidden Associations with Chronic Diseases.</title>
        <authorList>
            <person name="Tisza M.J."/>
            <person name="Buck C.B."/>
        </authorList>
    </citation>
    <scope>NUCLEOTIDE SEQUENCE</scope>
    <source>
        <strain evidence="2">CtneY2</strain>
    </source>
</reference>
<proteinExistence type="predicted"/>